<organism evidence="15 16">
    <name type="scientific">Striga asiatica</name>
    <name type="common">Asiatic witchweed</name>
    <name type="synonym">Buchnera asiatica</name>
    <dbReference type="NCBI Taxonomy" id="4170"/>
    <lineage>
        <taxon>Eukaryota</taxon>
        <taxon>Viridiplantae</taxon>
        <taxon>Streptophyta</taxon>
        <taxon>Embryophyta</taxon>
        <taxon>Tracheophyta</taxon>
        <taxon>Spermatophyta</taxon>
        <taxon>Magnoliopsida</taxon>
        <taxon>eudicotyledons</taxon>
        <taxon>Gunneridae</taxon>
        <taxon>Pentapetalae</taxon>
        <taxon>asterids</taxon>
        <taxon>lamiids</taxon>
        <taxon>Lamiales</taxon>
        <taxon>Orobanchaceae</taxon>
        <taxon>Buchnereae</taxon>
        <taxon>Striga</taxon>
    </lineage>
</organism>
<protein>
    <recommendedName>
        <fullName evidence="5 13">Pectinesterase</fullName>
        <ecNumber evidence="5 13">3.1.1.11</ecNumber>
    </recommendedName>
</protein>
<comment type="similarity">
    <text evidence="4">In the C-terminal section; belongs to the pectinesterase family.</text>
</comment>
<dbReference type="UniPathway" id="UPA00545">
    <property type="reaction ID" value="UER00823"/>
</dbReference>
<dbReference type="Proteomes" id="UP000325081">
    <property type="component" value="Unassembled WGS sequence"/>
</dbReference>
<sequence length="580" mass="64749">MAKIPLHSPFTTLSISILLLLLLLHTNRVLSESDPSISNDTLPSSICNATLYPDVCVDVLNGSDTNTSIPGIHNYSRISVDKSLSYAQRFYALTQRYVKRHKNLTFTALRALKDCEFLAQCNVDFLINSSQTLNSSSQMLPEHTVDDVHTLLSAILTNAETCIEGLQLNASAWGVRPAKFLAQLANDTRLYSVSLYLFARGYVRKTKRRTQRHRSFLARFFKINKQLKSSDGRFNFRMSEKNRRIFRTATNRRLLEAADNKINVSDIVIVDQDGNGNFSTINDALAVAPNNSDGTNGYFLIYIKAGVYEEYVSVPKNKRYLMMIGDGINQTIITGNRSVVDGWTTYSSATFVVVAPNFVASDITVQNTAGPEKHQAVALRNGADLSVFYECSIEAYQDTLYAHSLRQFYRNCDIIGTVDFVFGNAAAVFQECSLRPRLPMFGQFNAITAQGRTDPNQNTGISIQNCTIQATDDLAARNFTVKTYLGRPWKNFSRTVYMESFMDTLIDPAGWSPWVGNFALSTLYYAEFNNTGPGANTSARVTWPGFHVINQTDALNFTVSSFLQGDNWIPRSGVAYYGGL</sequence>
<dbReference type="GO" id="GO:0045490">
    <property type="term" value="P:pectin catabolic process"/>
    <property type="evidence" value="ECO:0007669"/>
    <property type="project" value="UniProtKB-UniRule"/>
</dbReference>
<dbReference type="PANTHER" id="PTHR31707">
    <property type="entry name" value="PECTINESTERASE"/>
    <property type="match status" value="1"/>
</dbReference>
<evidence type="ECO:0000256" key="12">
    <source>
        <dbReference type="PROSITE-ProRule" id="PRU10040"/>
    </source>
</evidence>
<dbReference type="Gene3D" id="2.160.20.10">
    <property type="entry name" value="Single-stranded right-handed beta-helix, Pectin lyase-like"/>
    <property type="match status" value="1"/>
</dbReference>
<evidence type="ECO:0000256" key="8">
    <source>
        <dbReference type="ARBA" id="ARBA00022801"/>
    </source>
</evidence>
<feature type="chain" id="PRO_5023055970" description="Pectinesterase" evidence="13">
    <location>
        <begin position="32"/>
        <end position="580"/>
    </location>
</feature>
<dbReference type="Pfam" id="PF01095">
    <property type="entry name" value="Pectinesterase"/>
    <property type="match status" value="1"/>
</dbReference>
<proteinExistence type="inferred from homology"/>
<accession>A0A5A7NWM8</accession>
<reference evidence="16" key="1">
    <citation type="journal article" date="2019" name="Curr. Biol.">
        <title>Genome Sequence of Striga asiatica Provides Insight into the Evolution of Plant Parasitism.</title>
        <authorList>
            <person name="Yoshida S."/>
            <person name="Kim S."/>
            <person name="Wafula E.K."/>
            <person name="Tanskanen J."/>
            <person name="Kim Y.M."/>
            <person name="Honaas L."/>
            <person name="Yang Z."/>
            <person name="Spallek T."/>
            <person name="Conn C.E."/>
            <person name="Ichihashi Y."/>
            <person name="Cheong K."/>
            <person name="Cui S."/>
            <person name="Der J.P."/>
            <person name="Gundlach H."/>
            <person name="Jiao Y."/>
            <person name="Hori C."/>
            <person name="Ishida J.K."/>
            <person name="Kasahara H."/>
            <person name="Kiba T."/>
            <person name="Kim M.S."/>
            <person name="Koo N."/>
            <person name="Laohavisit A."/>
            <person name="Lee Y.H."/>
            <person name="Lumba S."/>
            <person name="McCourt P."/>
            <person name="Mortimer J.C."/>
            <person name="Mutuku J.M."/>
            <person name="Nomura T."/>
            <person name="Sasaki-Sekimoto Y."/>
            <person name="Seto Y."/>
            <person name="Wang Y."/>
            <person name="Wakatake T."/>
            <person name="Sakakibara H."/>
            <person name="Demura T."/>
            <person name="Yamaguchi S."/>
            <person name="Yoneyama K."/>
            <person name="Manabe R.I."/>
            <person name="Nelson D.C."/>
            <person name="Schulman A.H."/>
            <person name="Timko M.P."/>
            <person name="dePamphilis C.W."/>
            <person name="Choi D."/>
            <person name="Shirasu K."/>
        </authorList>
    </citation>
    <scope>NUCLEOTIDE SEQUENCE [LARGE SCALE GENOMIC DNA]</scope>
    <source>
        <strain evidence="16">cv. UVA1</strain>
    </source>
</reference>
<name>A0A5A7NWM8_STRAF</name>
<evidence type="ECO:0000313" key="16">
    <source>
        <dbReference type="Proteomes" id="UP000325081"/>
    </source>
</evidence>
<dbReference type="InterPro" id="IPR000070">
    <property type="entry name" value="Pectinesterase_cat"/>
</dbReference>
<dbReference type="InterPro" id="IPR006501">
    <property type="entry name" value="Pectinesterase_inhib_dom"/>
</dbReference>
<dbReference type="PROSITE" id="PS00503">
    <property type="entry name" value="PECTINESTERASE_2"/>
    <property type="match status" value="1"/>
</dbReference>
<feature type="signal peptide" evidence="13">
    <location>
        <begin position="1"/>
        <end position="31"/>
    </location>
</feature>
<dbReference type="SUPFAM" id="SSF101148">
    <property type="entry name" value="Plant invertase/pectin methylesterase inhibitor"/>
    <property type="match status" value="1"/>
</dbReference>
<evidence type="ECO:0000256" key="5">
    <source>
        <dbReference type="ARBA" id="ARBA00013229"/>
    </source>
</evidence>
<gene>
    <name evidence="15" type="ORF">STAS_00263</name>
</gene>
<dbReference type="InterPro" id="IPR011050">
    <property type="entry name" value="Pectin_lyase_fold/virulence"/>
</dbReference>
<keyword evidence="16" id="KW-1185">Reference proteome</keyword>
<evidence type="ECO:0000256" key="13">
    <source>
        <dbReference type="RuleBase" id="RU000589"/>
    </source>
</evidence>
<evidence type="ECO:0000256" key="2">
    <source>
        <dbReference type="ARBA" id="ARBA00005184"/>
    </source>
</evidence>
<dbReference type="FunFam" id="2.160.20.10:FF:000001">
    <property type="entry name" value="Pectinesterase"/>
    <property type="match status" value="1"/>
</dbReference>
<dbReference type="GO" id="GO:0030599">
    <property type="term" value="F:pectinesterase activity"/>
    <property type="evidence" value="ECO:0007669"/>
    <property type="project" value="UniProtKB-UniRule"/>
</dbReference>
<dbReference type="InterPro" id="IPR035513">
    <property type="entry name" value="Invertase/methylesterase_inhib"/>
</dbReference>
<comment type="subcellular location">
    <subcellularLocation>
        <location evidence="1">Secreted</location>
        <location evidence="1">Cell wall</location>
    </subcellularLocation>
</comment>
<comment type="catalytic activity">
    <reaction evidence="11 13">
        <text>[(1-&gt;4)-alpha-D-galacturonosyl methyl ester](n) + n H2O = [(1-&gt;4)-alpha-D-galacturonosyl](n) + n methanol + n H(+)</text>
        <dbReference type="Rhea" id="RHEA:22380"/>
        <dbReference type="Rhea" id="RHEA-COMP:14570"/>
        <dbReference type="Rhea" id="RHEA-COMP:14573"/>
        <dbReference type="ChEBI" id="CHEBI:15377"/>
        <dbReference type="ChEBI" id="CHEBI:15378"/>
        <dbReference type="ChEBI" id="CHEBI:17790"/>
        <dbReference type="ChEBI" id="CHEBI:140522"/>
        <dbReference type="ChEBI" id="CHEBI:140523"/>
        <dbReference type="EC" id="3.1.1.11"/>
    </reaction>
</comment>
<evidence type="ECO:0000256" key="4">
    <source>
        <dbReference type="ARBA" id="ARBA00007786"/>
    </source>
</evidence>
<evidence type="ECO:0000256" key="10">
    <source>
        <dbReference type="ARBA" id="ARBA00023316"/>
    </source>
</evidence>
<dbReference type="NCBIfam" id="TIGR01614">
    <property type="entry name" value="PME_inhib"/>
    <property type="match status" value="1"/>
</dbReference>
<dbReference type="SUPFAM" id="SSF51126">
    <property type="entry name" value="Pectin lyase-like"/>
    <property type="match status" value="1"/>
</dbReference>
<dbReference type="GO" id="GO:0004857">
    <property type="term" value="F:enzyme inhibitor activity"/>
    <property type="evidence" value="ECO:0007669"/>
    <property type="project" value="InterPro"/>
</dbReference>
<dbReference type="AlphaFoldDB" id="A0A5A7NWM8"/>
<dbReference type="Gene3D" id="1.20.140.40">
    <property type="entry name" value="Invertase/pectin methylesterase inhibitor family protein"/>
    <property type="match status" value="1"/>
</dbReference>
<dbReference type="EMBL" id="BKCP01000001">
    <property type="protein sequence ID" value="GER24721.1"/>
    <property type="molecule type" value="Genomic_DNA"/>
</dbReference>
<evidence type="ECO:0000256" key="11">
    <source>
        <dbReference type="ARBA" id="ARBA00047928"/>
    </source>
</evidence>
<evidence type="ECO:0000256" key="6">
    <source>
        <dbReference type="ARBA" id="ARBA00022512"/>
    </source>
</evidence>
<keyword evidence="7" id="KW-0964">Secreted</keyword>
<dbReference type="Pfam" id="PF04043">
    <property type="entry name" value="PMEI"/>
    <property type="match status" value="1"/>
</dbReference>
<keyword evidence="9 13" id="KW-0063">Aspartyl esterase</keyword>
<evidence type="ECO:0000256" key="1">
    <source>
        <dbReference type="ARBA" id="ARBA00004191"/>
    </source>
</evidence>
<evidence type="ECO:0000313" key="15">
    <source>
        <dbReference type="EMBL" id="GER24721.1"/>
    </source>
</evidence>
<dbReference type="InterPro" id="IPR012334">
    <property type="entry name" value="Pectin_lyas_fold"/>
</dbReference>
<evidence type="ECO:0000256" key="3">
    <source>
        <dbReference type="ARBA" id="ARBA00006027"/>
    </source>
</evidence>
<keyword evidence="10" id="KW-0961">Cell wall biogenesis/degradation</keyword>
<dbReference type="CDD" id="cd15798">
    <property type="entry name" value="PMEI-like_3"/>
    <property type="match status" value="1"/>
</dbReference>
<dbReference type="OrthoDB" id="2019149at2759"/>
<keyword evidence="8 13" id="KW-0378">Hydrolase</keyword>
<dbReference type="EC" id="3.1.1.11" evidence="5 13"/>
<evidence type="ECO:0000259" key="14">
    <source>
        <dbReference type="SMART" id="SM00856"/>
    </source>
</evidence>
<feature type="active site" evidence="12">
    <location>
        <position position="419"/>
    </location>
</feature>
<comment type="pathway">
    <text evidence="2 13">Glycan metabolism; pectin degradation; 2-dehydro-3-deoxy-D-gluconate from pectin: step 1/5.</text>
</comment>
<comment type="similarity">
    <text evidence="3">In the N-terminal section; belongs to the PMEI family.</text>
</comment>
<dbReference type="InterPro" id="IPR033131">
    <property type="entry name" value="Pectinesterase_Asp_AS"/>
</dbReference>
<feature type="domain" description="Pectinesterase inhibitor" evidence="14">
    <location>
        <begin position="38"/>
        <end position="197"/>
    </location>
</feature>
<keyword evidence="6" id="KW-0134">Cell wall</keyword>
<dbReference type="GO" id="GO:0042545">
    <property type="term" value="P:cell wall modification"/>
    <property type="evidence" value="ECO:0007669"/>
    <property type="project" value="UniProtKB-UniRule"/>
</dbReference>
<dbReference type="SMART" id="SM00856">
    <property type="entry name" value="PMEI"/>
    <property type="match status" value="1"/>
</dbReference>
<keyword evidence="13" id="KW-0732">Signal</keyword>
<evidence type="ECO:0000256" key="9">
    <source>
        <dbReference type="ARBA" id="ARBA00023085"/>
    </source>
</evidence>
<comment type="caution">
    <text evidence="15">The sequence shown here is derived from an EMBL/GenBank/DDBJ whole genome shotgun (WGS) entry which is preliminary data.</text>
</comment>
<evidence type="ECO:0000256" key="7">
    <source>
        <dbReference type="ARBA" id="ARBA00022525"/>
    </source>
</evidence>